<evidence type="ECO:0000313" key="2">
    <source>
        <dbReference type="EMBL" id="CAF1102813.1"/>
    </source>
</evidence>
<dbReference type="AlphaFoldDB" id="A0A814P4M6"/>
<accession>A0A814P4M6</accession>
<dbReference type="Proteomes" id="UP000663829">
    <property type="component" value="Unassembled WGS sequence"/>
</dbReference>
<evidence type="ECO:0000313" key="1">
    <source>
        <dbReference type="EMBL" id="CAF0784584.1"/>
    </source>
</evidence>
<dbReference type="EMBL" id="CAJOBC010005556">
    <property type="protein sequence ID" value="CAF3867592.1"/>
    <property type="molecule type" value="Genomic_DNA"/>
</dbReference>
<sequence>MEDNDEIDVLDTLAQNMLHVLAPLRRASRLRERNNAEWMIDNVPDFDYEKTLLAAPVADNNDDADFDSPSDHDVFSKLQELLV</sequence>
<evidence type="ECO:0000313" key="3">
    <source>
        <dbReference type="EMBL" id="CAF3566642.1"/>
    </source>
</evidence>
<dbReference type="EMBL" id="CAJOBA010000945">
    <property type="protein sequence ID" value="CAF3566642.1"/>
    <property type="molecule type" value="Genomic_DNA"/>
</dbReference>
<protein>
    <submittedName>
        <fullName evidence="2">Uncharacterized protein</fullName>
    </submittedName>
</protein>
<gene>
    <name evidence="2" type="ORF">GPM918_LOCUS18833</name>
    <name evidence="1" type="ORF">OVA965_LOCUS3799</name>
    <name evidence="4" type="ORF">SRO942_LOCUS18830</name>
    <name evidence="3" type="ORF">TMI583_LOCUS3795</name>
</gene>
<keyword evidence="5" id="KW-1185">Reference proteome</keyword>
<dbReference type="Proteomes" id="UP000677228">
    <property type="component" value="Unassembled WGS sequence"/>
</dbReference>
<proteinExistence type="predicted"/>
<reference evidence="2" key="1">
    <citation type="submission" date="2021-02" db="EMBL/GenBank/DDBJ databases">
        <authorList>
            <person name="Nowell W R."/>
        </authorList>
    </citation>
    <scope>NUCLEOTIDE SEQUENCE</scope>
</reference>
<comment type="caution">
    <text evidence="2">The sequence shown here is derived from an EMBL/GenBank/DDBJ whole genome shotgun (WGS) entry which is preliminary data.</text>
</comment>
<dbReference type="Proteomes" id="UP000681722">
    <property type="component" value="Unassembled WGS sequence"/>
</dbReference>
<dbReference type="Proteomes" id="UP000682733">
    <property type="component" value="Unassembled WGS sequence"/>
</dbReference>
<evidence type="ECO:0000313" key="4">
    <source>
        <dbReference type="EMBL" id="CAF3867592.1"/>
    </source>
</evidence>
<evidence type="ECO:0000313" key="5">
    <source>
        <dbReference type="Proteomes" id="UP000663829"/>
    </source>
</evidence>
<organism evidence="2 5">
    <name type="scientific">Didymodactylos carnosus</name>
    <dbReference type="NCBI Taxonomy" id="1234261"/>
    <lineage>
        <taxon>Eukaryota</taxon>
        <taxon>Metazoa</taxon>
        <taxon>Spiralia</taxon>
        <taxon>Gnathifera</taxon>
        <taxon>Rotifera</taxon>
        <taxon>Eurotatoria</taxon>
        <taxon>Bdelloidea</taxon>
        <taxon>Philodinida</taxon>
        <taxon>Philodinidae</taxon>
        <taxon>Didymodactylos</taxon>
    </lineage>
</organism>
<dbReference type="EMBL" id="CAJNOQ010005556">
    <property type="protein sequence ID" value="CAF1102813.1"/>
    <property type="molecule type" value="Genomic_DNA"/>
</dbReference>
<dbReference type="EMBL" id="CAJNOK010000946">
    <property type="protein sequence ID" value="CAF0784584.1"/>
    <property type="molecule type" value="Genomic_DNA"/>
</dbReference>
<name>A0A814P4M6_9BILA</name>